<dbReference type="AlphaFoldDB" id="A0A7K3UJS4"/>
<protein>
    <submittedName>
        <fullName evidence="1">Uncharacterized protein</fullName>
    </submittedName>
</protein>
<evidence type="ECO:0000313" key="2">
    <source>
        <dbReference type="Proteomes" id="UP000471753"/>
    </source>
</evidence>
<reference evidence="1 2" key="1">
    <citation type="submission" date="2019-12" db="EMBL/GenBank/DDBJ databases">
        <title>Rhizobium genotypes associated with high levels of biological nitrogen fixation by grain legumes in a temperate-maritime cropping system.</title>
        <authorList>
            <person name="Maluk M."/>
            <person name="Francesc Ferrando Molina F."/>
            <person name="Lopez Del Egido L."/>
            <person name="Lafos M."/>
            <person name="Langarica-Fuentes A."/>
            <person name="Gebre Yohannes G."/>
            <person name="Young M.W."/>
            <person name="Martin P."/>
            <person name="Gantlett R."/>
            <person name="Kenicer G."/>
            <person name="Hawes C."/>
            <person name="Begg G.S."/>
            <person name="Quilliam R.S."/>
            <person name="Squire G.R."/>
            <person name="Poole P.S."/>
            <person name="Young P.W."/>
            <person name="Iannetta P.M."/>
            <person name="James E.K."/>
        </authorList>
    </citation>
    <scope>NUCLEOTIDE SEQUENCE [LARGE SCALE GENOMIC DNA]</scope>
    <source>
        <strain evidence="1 2">JHI366</strain>
    </source>
</reference>
<dbReference type="EMBL" id="WUFT01000013">
    <property type="protein sequence ID" value="NEJ73038.1"/>
    <property type="molecule type" value="Genomic_DNA"/>
</dbReference>
<accession>A0A7K3UJS4</accession>
<sequence length="47" mass="5011">MPEFAVLVITISIHLKALAIASIAATPPVTGNCQYKIASVPTHDEMF</sequence>
<organism evidence="1 2">
    <name type="scientific">Rhizobium phaseoli</name>
    <dbReference type="NCBI Taxonomy" id="396"/>
    <lineage>
        <taxon>Bacteria</taxon>
        <taxon>Pseudomonadati</taxon>
        <taxon>Pseudomonadota</taxon>
        <taxon>Alphaproteobacteria</taxon>
        <taxon>Hyphomicrobiales</taxon>
        <taxon>Rhizobiaceae</taxon>
        <taxon>Rhizobium/Agrobacterium group</taxon>
        <taxon>Rhizobium</taxon>
    </lineage>
</organism>
<dbReference type="Proteomes" id="UP000471753">
    <property type="component" value="Unassembled WGS sequence"/>
</dbReference>
<comment type="caution">
    <text evidence="1">The sequence shown here is derived from an EMBL/GenBank/DDBJ whole genome shotgun (WGS) entry which is preliminary data.</text>
</comment>
<gene>
    <name evidence="1" type="ORF">GR197_21255</name>
</gene>
<dbReference type="RefSeq" id="WP_164013049.1">
    <property type="nucleotide sequence ID" value="NZ_WUFT01000013.1"/>
</dbReference>
<name>A0A7K3UJS4_9HYPH</name>
<proteinExistence type="predicted"/>
<evidence type="ECO:0000313" key="1">
    <source>
        <dbReference type="EMBL" id="NEJ73038.1"/>
    </source>
</evidence>